<keyword evidence="2" id="KW-1185">Reference proteome</keyword>
<comment type="caution">
    <text evidence="1">The sequence shown here is derived from an EMBL/GenBank/DDBJ whole genome shotgun (WGS) entry which is preliminary data.</text>
</comment>
<dbReference type="Proteomes" id="UP000785613">
    <property type="component" value="Unassembled WGS sequence"/>
</dbReference>
<organism evidence="1 2">
    <name type="scientific">Massilia rubra</name>
    <dbReference type="NCBI Taxonomy" id="2607910"/>
    <lineage>
        <taxon>Bacteria</taxon>
        <taxon>Pseudomonadati</taxon>
        <taxon>Pseudomonadota</taxon>
        <taxon>Betaproteobacteria</taxon>
        <taxon>Burkholderiales</taxon>
        <taxon>Oxalobacteraceae</taxon>
        <taxon>Telluria group</taxon>
        <taxon>Massilia</taxon>
    </lineage>
</organism>
<dbReference type="RefSeq" id="WP_167231641.1">
    <property type="nucleotide sequence ID" value="NZ_VUYU01000034.1"/>
</dbReference>
<gene>
    <name evidence="1" type="ORF">F0185_30090</name>
</gene>
<reference evidence="1 2" key="1">
    <citation type="submission" date="2019-09" db="EMBL/GenBank/DDBJ databases">
        <title>Taxonomy of Antarctic Massilia spp.: description of Massilia rubra sp. nov., Massilia aquatica sp. nov., Massilia mucilaginosa sp. nov., Massilia frigida sp. nov. isolated from streams, lakes and regoliths.</title>
        <authorList>
            <person name="Holochova P."/>
            <person name="Sedlacek I."/>
            <person name="Kralova S."/>
            <person name="Maslanova I."/>
            <person name="Busse H.-J."/>
            <person name="Stankova E."/>
            <person name="Vrbovska V."/>
            <person name="Kovarovic V."/>
            <person name="Bartak M."/>
            <person name="Svec P."/>
            <person name="Pantucek R."/>
        </authorList>
    </citation>
    <scope>NUCLEOTIDE SEQUENCE [LARGE SCALE GENOMIC DNA]</scope>
    <source>
        <strain evidence="1 2">CCM 8692</strain>
    </source>
</reference>
<protein>
    <submittedName>
        <fullName evidence="1">Uncharacterized protein</fullName>
    </submittedName>
</protein>
<proteinExistence type="predicted"/>
<sequence>MKKLTVILVDPPDDEAASVTLRSEQGEVVAFCHPCSLKVGDVIANRLSVLDADVRAAYLSDWPDDEKEALSSEHLERIGHFAYRGRGRVIDSEEGLVAVQGFVIEMGAMNDGHVDFEITRLDISLNPSGP</sequence>
<name>A0ABX0M0F4_9BURK</name>
<evidence type="ECO:0000313" key="2">
    <source>
        <dbReference type="Proteomes" id="UP000785613"/>
    </source>
</evidence>
<evidence type="ECO:0000313" key="1">
    <source>
        <dbReference type="EMBL" id="NHZ37817.1"/>
    </source>
</evidence>
<accession>A0ABX0M0F4</accession>
<dbReference type="EMBL" id="VUYU01000034">
    <property type="protein sequence ID" value="NHZ37817.1"/>
    <property type="molecule type" value="Genomic_DNA"/>
</dbReference>